<dbReference type="Gene3D" id="3.40.50.2000">
    <property type="entry name" value="Glycogen Phosphorylase B"/>
    <property type="match status" value="1"/>
</dbReference>
<evidence type="ECO:0000313" key="1">
    <source>
        <dbReference type="EMBL" id="TRU33503.1"/>
    </source>
</evidence>
<reference evidence="1 2" key="1">
    <citation type="submission" date="2019-01" db="EMBL/GenBank/DDBJ databases">
        <title>Coherence of Microcystis species and biogeography revealed through population genomics.</title>
        <authorList>
            <person name="Perez-Carrascal O.M."/>
            <person name="Terrat Y."/>
            <person name="Giani A."/>
            <person name="Fortin N."/>
            <person name="Tromas N."/>
            <person name="Shapiro B.J."/>
        </authorList>
    </citation>
    <scope>NUCLEOTIDE SEQUENCE [LARGE SCALE GENOMIC DNA]</scope>
    <source>
        <strain evidence="1">Ma_MB_S_20031200_S102</strain>
    </source>
</reference>
<sequence length="388" mass="45228">MKLSNYFLIQPWFYSPGHPATSLLRTYRAIKKFVVVNVVVYIPKDGILSEHLKNCTTEFQAIQISGSTWLERLVGTLAAGSWTSVSYLARHQKNINTLNIFFLDANLYILCLAIKLFKIRPDRLSVLCMLGPDFFQRNTLDKILKFTLVKEILKYDFFYLFLRTQELANSWKEELPEFAYKINYLPSLELNDIEISSVENNNHKKPQAAKPIVFLVSGQIRPEKSIEQLVRIFAGNNFPAQLRIVGSIIDTKLKEFLKQYTSHDNIYIRDHFLNEQEMFAELHNSSYNVMLYDPWDERMESAMLFMSLKYQIPVVCYDSGWLGNHVKKRNLGWTIAKNKKEHLAEFLATIPRPDSPEYLQVGENLKKGLVHFSSKENIELFLSKLGWY</sequence>
<dbReference type="EMBL" id="SFBI01000146">
    <property type="protein sequence ID" value="TRU33503.1"/>
    <property type="molecule type" value="Genomic_DNA"/>
</dbReference>
<dbReference type="SUPFAM" id="SSF53756">
    <property type="entry name" value="UDP-Glycosyltransferase/glycogen phosphorylase"/>
    <property type="match status" value="1"/>
</dbReference>
<name>A0A552EGF1_MICAE</name>
<dbReference type="GO" id="GO:0016740">
    <property type="term" value="F:transferase activity"/>
    <property type="evidence" value="ECO:0007669"/>
    <property type="project" value="UniProtKB-KW"/>
</dbReference>
<organism evidence="1 2">
    <name type="scientific">Microcystis aeruginosa Ma_MB_S_20031200_S102</name>
    <dbReference type="NCBI Taxonomy" id="2486254"/>
    <lineage>
        <taxon>Bacteria</taxon>
        <taxon>Bacillati</taxon>
        <taxon>Cyanobacteriota</taxon>
        <taxon>Cyanophyceae</taxon>
        <taxon>Oscillatoriophycideae</taxon>
        <taxon>Chroococcales</taxon>
        <taxon>Microcystaceae</taxon>
        <taxon>Microcystis</taxon>
    </lineage>
</organism>
<proteinExistence type="predicted"/>
<dbReference type="AlphaFoldDB" id="A0A552EGF1"/>
<gene>
    <name evidence="1" type="ORF">EWV92_16980</name>
</gene>
<accession>A0A552EGF1</accession>
<comment type="caution">
    <text evidence="1">The sequence shown here is derived from an EMBL/GenBank/DDBJ whole genome shotgun (WGS) entry which is preliminary data.</text>
</comment>
<protein>
    <submittedName>
        <fullName evidence="1">Glycosyltransferase family 1 protein</fullName>
    </submittedName>
</protein>
<dbReference type="Proteomes" id="UP000317708">
    <property type="component" value="Unassembled WGS sequence"/>
</dbReference>
<keyword evidence="1" id="KW-0808">Transferase</keyword>
<evidence type="ECO:0000313" key="2">
    <source>
        <dbReference type="Proteomes" id="UP000317708"/>
    </source>
</evidence>